<dbReference type="SUPFAM" id="SSF51735">
    <property type="entry name" value="NAD(P)-binding Rossmann-fold domains"/>
    <property type="match status" value="1"/>
</dbReference>
<dbReference type="RefSeq" id="WP_044011956.1">
    <property type="nucleotide sequence ID" value="NZ_CCVW01000004.1"/>
</dbReference>
<keyword evidence="10" id="KW-1185">Reference proteome</keyword>
<dbReference type="InterPro" id="IPR016211">
    <property type="entry name" value="Glu/Phe/Leu/Val/Trp_DH_bac/arc"/>
</dbReference>
<dbReference type="STRING" id="1034943.BN59_03079"/>
<dbReference type="eggNOG" id="COG0334">
    <property type="taxonomic scope" value="Bacteria"/>
</dbReference>
<evidence type="ECO:0000256" key="5">
    <source>
        <dbReference type="PIRSR" id="PIRSR000188-1"/>
    </source>
</evidence>
<dbReference type="Gene3D" id="3.40.50.720">
    <property type="entry name" value="NAD(P)-binding Rossmann-like Domain"/>
    <property type="match status" value="1"/>
</dbReference>
<dbReference type="GO" id="GO:0016639">
    <property type="term" value="F:oxidoreductase activity, acting on the CH-NH2 group of donors, NAD or NADP as acceptor"/>
    <property type="evidence" value="ECO:0007669"/>
    <property type="project" value="InterPro"/>
</dbReference>
<sequence length="364" mass="39054">MMSVDKMNKNENALFVQDDFLDYAMLHGFGDLHFKVDNETGMKAIVAIHSTKLGPALGGCRFIEYPSTESAIYDAMRLARGMSYKAASVNLPLGGGKAVIIKPNKPYDREAYLHAFGKFVNELGGRYITALDSGTQLSDMDIIAEHTTYVASLSHHNGDPSPSTAKGVLRGIQAAVEFKLGKNKLDGLHIAIQGLGHVGYLLASHLHELGAKLTVADINSASVERAVKEFGASVAPTESIHKVPCDVFAPCALGAIINDTSIGELQTTIIAGAANNQLAHTYHGQLLHEKGILYAADYVINAGGLVFAASKYLHTPEQQINQQIDGIHTSLLAIFARSLRENRPASEIADILAQEKLGLVPKVS</sequence>
<dbReference type="Proteomes" id="UP000044071">
    <property type="component" value="Unassembled WGS sequence"/>
</dbReference>
<dbReference type="Pfam" id="PF02812">
    <property type="entry name" value="ELFV_dehydrog_N"/>
    <property type="match status" value="1"/>
</dbReference>
<dbReference type="GO" id="GO:0000166">
    <property type="term" value="F:nucleotide binding"/>
    <property type="evidence" value="ECO:0007669"/>
    <property type="project" value="UniProtKB-KW"/>
</dbReference>
<keyword evidence="4 6" id="KW-0520">NAD</keyword>
<evidence type="ECO:0000259" key="8">
    <source>
        <dbReference type="SMART" id="SM00839"/>
    </source>
</evidence>
<evidence type="ECO:0000256" key="7">
    <source>
        <dbReference type="RuleBase" id="RU004417"/>
    </source>
</evidence>
<evidence type="ECO:0000256" key="1">
    <source>
        <dbReference type="ARBA" id="ARBA00003868"/>
    </source>
</evidence>
<feature type="binding site" evidence="6">
    <location>
        <begin position="194"/>
        <end position="199"/>
    </location>
    <ligand>
        <name>NAD(+)</name>
        <dbReference type="ChEBI" id="CHEBI:57540"/>
    </ligand>
</feature>
<reference evidence="9 10" key="1">
    <citation type="submission" date="2014-06" db="EMBL/GenBank/DDBJ databases">
        <authorList>
            <person name="Urmite Genomes Urmite Genomes"/>
        </authorList>
    </citation>
    <scope>NUCLEOTIDE SEQUENCE [LARGE SCALE GENOMIC DNA]</scope>
</reference>
<evidence type="ECO:0000256" key="3">
    <source>
        <dbReference type="ARBA" id="ARBA00023002"/>
    </source>
</evidence>
<dbReference type="EMBL" id="CCSB01000004">
    <property type="protein sequence ID" value="CDZ78765.1"/>
    <property type="molecule type" value="Genomic_DNA"/>
</dbReference>
<protein>
    <submittedName>
        <fullName evidence="9">Leucine dehydrogenase</fullName>
    </submittedName>
</protein>
<proteinExistence type="inferred from homology"/>
<dbReference type="GO" id="GO:0006520">
    <property type="term" value="P:amino acid metabolic process"/>
    <property type="evidence" value="ECO:0007669"/>
    <property type="project" value="InterPro"/>
</dbReference>
<keyword evidence="3 7" id="KW-0560">Oxidoreductase</keyword>
<dbReference type="PANTHER" id="PTHR42722">
    <property type="entry name" value="LEUCINE DEHYDROGENASE"/>
    <property type="match status" value="1"/>
</dbReference>
<name>A0A078KWC2_9GAMM</name>
<evidence type="ECO:0000313" key="9">
    <source>
        <dbReference type="EMBL" id="CDZ78765.1"/>
    </source>
</evidence>
<dbReference type="InterPro" id="IPR046346">
    <property type="entry name" value="Aminoacid_DH-like_N_sf"/>
</dbReference>
<dbReference type="OrthoDB" id="9803297at2"/>
<dbReference type="SUPFAM" id="SSF53223">
    <property type="entry name" value="Aminoacid dehydrogenase-like, N-terminal domain"/>
    <property type="match status" value="1"/>
</dbReference>
<evidence type="ECO:0000256" key="4">
    <source>
        <dbReference type="ARBA" id="ARBA00023027"/>
    </source>
</evidence>
<dbReference type="Pfam" id="PF00208">
    <property type="entry name" value="ELFV_dehydrog"/>
    <property type="match status" value="1"/>
</dbReference>
<dbReference type="SMART" id="SM00839">
    <property type="entry name" value="ELFV_dehydrog"/>
    <property type="match status" value="1"/>
</dbReference>
<keyword evidence="6" id="KW-0547">Nucleotide-binding</keyword>
<evidence type="ECO:0000313" key="10">
    <source>
        <dbReference type="Proteomes" id="UP000044071"/>
    </source>
</evidence>
<dbReference type="PANTHER" id="PTHR42722:SF1">
    <property type="entry name" value="VALINE DEHYDROGENASE"/>
    <property type="match status" value="1"/>
</dbReference>
<evidence type="ECO:0000256" key="2">
    <source>
        <dbReference type="ARBA" id="ARBA00006382"/>
    </source>
</evidence>
<organism evidence="9 10">
    <name type="scientific">Legionella massiliensis</name>
    <dbReference type="NCBI Taxonomy" id="1034943"/>
    <lineage>
        <taxon>Bacteria</taxon>
        <taxon>Pseudomonadati</taxon>
        <taxon>Pseudomonadota</taxon>
        <taxon>Gammaproteobacteria</taxon>
        <taxon>Legionellales</taxon>
        <taxon>Legionellaceae</taxon>
        <taxon>Legionella</taxon>
    </lineage>
</organism>
<accession>A0A078KWC2</accession>
<feature type="active site" description="Proton donor/acceptor" evidence="5">
    <location>
        <position position="97"/>
    </location>
</feature>
<dbReference type="PRINTS" id="PR00082">
    <property type="entry name" value="GLFDHDRGNASE"/>
</dbReference>
<dbReference type="PIRSF" id="PIRSF000188">
    <property type="entry name" value="Phe_leu_dh"/>
    <property type="match status" value="1"/>
</dbReference>
<comment type="function">
    <text evidence="1">Catalyzes the reversible oxidative deamination of glutamate to alpha-ketoglutarate and ammonia.</text>
</comment>
<evidence type="ECO:0000256" key="6">
    <source>
        <dbReference type="PIRSR" id="PIRSR000188-2"/>
    </source>
</evidence>
<dbReference type="InterPro" id="IPR006097">
    <property type="entry name" value="Glu/Leu/Phe/Val/Trp_DH_dimer"/>
</dbReference>
<dbReference type="CDD" id="cd01075">
    <property type="entry name" value="NAD_bind_Leu_Phe_Val_DH"/>
    <property type="match status" value="1"/>
</dbReference>
<dbReference type="AlphaFoldDB" id="A0A078KWC2"/>
<comment type="similarity">
    <text evidence="2 7">Belongs to the Glu/Leu/Phe/Val dehydrogenases family.</text>
</comment>
<gene>
    <name evidence="9" type="primary">ldh</name>
    <name evidence="9" type="ORF">BN59_03079</name>
</gene>
<dbReference type="InterPro" id="IPR006096">
    <property type="entry name" value="Glu/Leu/Phe/Val/Trp_DH_C"/>
</dbReference>
<dbReference type="InterPro" id="IPR006095">
    <property type="entry name" value="Glu/Leu/Phe/Val/Trp_DH"/>
</dbReference>
<dbReference type="Gene3D" id="3.40.50.10860">
    <property type="entry name" value="Leucine Dehydrogenase, chain A, domain 1"/>
    <property type="match status" value="1"/>
</dbReference>
<feature type="domain" description="Glutamate/phenylalanine/leucine/valine/L-tryptophan dehydrogenase C-terminal" evidence="8">
    <location>
        <begin position="158"/>
        <end position="360"/>
    </location>
</feature>
<dbReference type="InterPro" id="IPR036291">
    <property type="entry name" value="NAD(P)-bd_dom_sf"/>
</dbReference>